<feature type="domain" description="HTH araC/xylS-type" evidence="4">
    <location>
        <begin position="151"/>
        <end position="254"/>
    </location>
</feature>
<evidence type="ECO:0000256" key="3">
    <source>
        <dbReference type="ARBA" id="ARBA00023163"/>
    </source>
</evidence>
<keyword evidence="1" id="KW-0805">Transcription regulation</keyword>
<accession>A0A918W7B0</accession>
<evidence type="ECO:0000259" key="4">
    <source>
        <dbReference type="PROSITE" id="PS01124"/>
    </source>
</evidence>
<dbReference type="Pfam" id="PF12833">
    <property type="entry name" value="HTH_18"/>
    <property type="match status" value="1"/>
</dbReference>
<keyword evidence="3" id="KW-0804">Transcription</keyword>
<dbReference type="GO" id="GO:0043565">
    <property type="term" value="F:sequence-specific DNA binding"/>
    <property type="evidence" value="ECO:0007669"/>
    <property type="project" value="InterPro"/>
</dbReference>
<dbReference type="GO" id="GO:0003700">
    <property type="term" value="F:DNA-binding transcription factor activity"/>
    <property type="evidence" value="ECO:0007669"/>
    <property type="project" value="InterPro"/>
</dbReference>
<dbReference type="PROSITE" id="PS01124">
    <property type="entry name" value="HTH_ARAC_FAMILY_2"/>
    <property type="match status" value="1"/>
</dbReference>
<dbReference type="SMART" id="SM00342">
    <property type="entry name" value="HTH_ARAC"/>
    <property type="match status" value="1"/>
</dbReference>
<keyword evidence="6" id="KW-1185">Reference proteome</keyword>
<dbReference type="Gene3D" id="1.10.10.60">
    <property type="entry name" value="Homeodomain-like"/>
    <property type="match status" value="1"/>
</dbReference>
<protein>
    <recommendedName>
        <fullName evidence="4">HTH araC/xylS-type domain-containing protein</fullName>
    </recommendedName>
</protein>
<dbReference type="EMBL" id="BMYD01000001">
    <property type="protein sequence ID" value="GHA76840.1"/>
    <property type="molecule type" value="Genomic_DNA"/>
</dbReference>
<dbReference type="Proteomes" id="UP000646426">
    <property type="component" value="Unassembled WGS sequence"/>
</dbReference>
<dbReference type="AlphaFoldDB" id="A0A918W7B0"/>
<dbReference type="InterPro" id="IPR018060">
    <property type="entry name" value="HTH_AraC"/>
</dbReference>
<evidence type="ECO:0000313" key="6">
    <source>
        <dbReference type="Proteomes" id="UP000646426"/>
    </source>
</evidence>
<name>A0A918W7B0_9GAMM</name>
<dbReference type="PANTHER" id="PTHR46796">
    <property type="entry name" value="HTH-TYPE TRANSCRIPTIONAL ACTIVATOR RHAS-RELATED"/>
    <property type="match status" value="1"/>
</dbReference>
<gene>
    <name evidence="5" type="ORF">GCM10007067_12650</name>
</gene>
<dbReference type="InterPro" id="IPR050204">
    <property type="entry name" value="AraC_XylS_family_regulators"/>
</dbReference>
<keyword evidence="2" id="KW-0238">DNA-binding</keyword>
<evidence type="ECO:0000313" key="5">
    <source>
        <dbReference type="EMBL" id="GHA76840.1"/>
    </source>
</evidence>
<proteinExistence type="predicted"/>
<organism evidence="5 6">
    <name type="scientific">Cognatilysobacter bugurensis</name>
    <dbReference type="NCBI Taxonomy" id="543356"/>
    <lineage>
        <taxon>Bacteria</taxon>
        <taxon>Pseudomonadati</taxon>
        <taxon>Pseudomonadota</taxon>
        <taxon>Gammaproteobacteria</taxon>
        <taxon>Lysobacterales</taxon>
        <taxon>Lysobacteraceae</taxon>
        <taxon>Cognatilysobacter</taxon>
    </lineage>
</organism>
<comment type="caution">
    <text evidence="5">The sequence shown here is derived from an EMBL/GenBank/DDBJ whole genome shotgun (WGS) entry which is preliminary data.</text>
</comment>
<reference evidence="5" key="2">
    <citation type="submission" date="2020-09" db="EMBL/GenBank/DDBJ databases">
        <authorList>
            <person name="Sun Q."/>
            <person name="Kim S."/>
        </authorList>
    </citation>
    <scope>NUCLEOTIDE SEQUENCE</scope>
    <source>
        <strain evidence="5">KCTC 23077</strain>
    </source>
</reference>
<evidence type="ECO:0000256" key="1">
    <source>
        <dbReference type="ARBA" id="ARBA00023015"/>
    </source>
</evidence>
<reference evidence="5" key="1">
    <citation type="journal article" date="2014" name="Int. J. Syst. Evol. Microbiol.">
        <title>Complete genome sequence of Corynebacterium casei LMG S-19264T (=DSM 44701T), isolated from a smear-ripened cheese.</title>
        <authorList>
            <consortium name="US DOE Joint Genome Institute (JGI-PGF)"/>
            <person name="Walter F."/>
            <person name="Albersmeier A."/>
            <person name="Kalinowski J."/>
            <person name="Ruckert C."/>
        </authorList>
    </citation>
    <scope>NUCLEOTIDE SEQUENCE</scope>
    <source>
        <strain evidence="5">KCTC 23077</strain>
    </source>
</reference>
<evidence type="ECO:0000256" key="2">
    <source>
        <dbReference type="ARBA" id="ARBA00023125"/>
    </source>
</evidence>
<sequence>MPPTTSMLDFVEPPRKLRSWCEGGVVVASGADLSASAFPAMLASMLTVRVRGSICDDQGQSFPRGTLHGLATRPRTFQHLGAVSAVGLVLTPEAGPSLYGGPAGNLVNSVLGACDVFGNKWRDVETSLVASTSAKAAVETMFSFIAEVARDPMIAARRDHLARLAEMALARPERVSTERALSTRQFERRFSSAFGISPHRFRMIHRLRLSLADLVAEKAVNVELANQHGFYDQAHLGRDMRRWVGRTPGEIRRLPDDPSDPHWPIRVGARAQRLPSRR</sequence>